<dbReference type="Proteomes" id="UP000198755">
    <property type="component" value="Unassembled WGS sequence"/>
</dbReference>
<dbReference type="InterPro" id="IPR009057">
    <property type="entry name" value="Homeodomain-like_sf"/>
</dbReference>
<evidence type="ECO:0000259" key="3">
    <source>
        <dbReference type="PROSITE" id="PS50977"/>
    </source>
</evidence>
<dbReference type="PANTHER" id="PTHR30055:SF146">
    <property type="entry name" value="HTH-TYPE TRANSCRIPTIONAL DUAL REGULATOR CECR"/>
    <property type="match status" value="1"/>
</dbReference>
<dbReference type="RefSeq" id="WP_091675609.1">
    <property type="nucleotide sequence ID" value="NZ_FOSN01000001.1"/>
</dbReference>
<organism evidence="4 5">
    <name type="scientific">Methylocapsa palsarum</name>
    <dbReference type="NCBI Taxonomy" id="1612308"/>
    <lineage>
        <taxon>Bacteria</taxon>
        <taxon>Pseudomonadati</taxon>
        <taxon>Pseudomonadota</taxon>
        <taxon>Alphaproteobacteria</taxon>
        <taxon>Hyphomicrobiales</taxon>
        <taxon>Beijerinckiaceae</taxon>
        <taxon>Methylocapsa</taxon>
    </lineage>
</organism>
<protein>
    <submittedName>
        <fullName evidence="4">DNA-binding transcriptional regulator, AcrR family</fullName>
    </submittedName>
</protein>
<dbReference type="InterPro" id="IPR001647">
    <property type="entry name" value="HTH_TetR"/>
</dbReference>
<dbReference type="PROSITE" id="PS50977">
    <property type="entry name" value="HTH_TETR_2"/>
    <property type="match status" value="1"/>
</dbReference>
<dbReference type="AlphaFoldDB" id="A0A1I3VR76"/>
<dbReference type="InterPro" id="IPR036271">
    <property type="entry name" value="Tet_transcr_reg_TetR-rel_C_sf"/>
</dbReference>
<evidence type="ECO:0000256" key="2">
    <source>
        <dbReference type="PROSITE-ProRule" id="PRU00335"/>
    </source>
</evidence>
<dbReference type="STRING" id="1612308.SAMN05444581_10122"/>
<dbReference type="OrthoDB" id="7584337at2"/>
<keyword evidence="5" id="KW-1185">Reference proteome</keyword>
<dbReference type="Gene3D" id="1.10.10.60">
    <property type="entry name" value="Homeodomain-like"/>
    <property type="match status" value="1"/>
</dbReference>
<dbReference type="PRINTS" id="PR00455">
    <property type="entry name" value="HTHTETR"/>
</dbReference>
<name>A0A1I3VR76_9HYPH</name>
<dbReference type="Pfam" id="PF00440">
    <property type="entry name" value="TetR_N"/>
    <property type="match status" value="1"/>
</dbReference>
<dbReference type="GO" id="GO:0000976">
    <property type="term" value="F:transcription cis-regulatory region binding"/>
    <property type="evidence" value="ECO:0007669"/>
    <property type="project" value="TreeGrafter"/>
</dbReference>
<reference evidence="4 5" key="1">
    <citation type="submission" date="2016-10" db="EMBL/GenBank/DDBJ databases">
        <authorList>
            <person name="de Groot N.N."/>
        </authorList>
    </citation>
    <scope>NUCLEOTIDE SEQUENCE [LARGE SCALE GENOMIC DNA]</scope>
    <source>
        <strain evidence="4 5">NE2</strain>
    </source>
</reference>
<feature type="DNA-binding region" description="H-T-H motif" evidence="2">
    <location>
        <begin position="42"/>
        <end position="61"/>
    </location>
</feature>
<feature type="domain" description="HTH tetR-type" evidence="3">
    <location>
        <begin position="19"/>
        <end position="79"/>
    </location>
</feature>
<proteinExistence type="predicted"/>
<dbReference type="SUPFAM" id="SSF46689">
    <property type="entry name" value="Homeodomain-like"/>
    <property type="match status" value="1"/>
</dbReference>
<evidence type="ECO:0000256" key="1">
    <source>
        <dbReference type="ARBA" id="ARBA00023125"/>
    </source>
</evidence>
<dbReference type="Gene3D" id="1.10.357.10">
    <property type="entry name" value="Tetracycline Repressor, domain 2"/>
    <property type="match status" value="1"/>
</dbReference>
<dbReference type="InterPro" id="IPR050109">
    <property type="entry name" value="HTH-type_TetR-like_transc_reg"/>
</dbReference>
<evidence type="ECO:0000313" key="5">
    <source>
        <dbReference type="Proteomes" id="UP000198755"/>
    </source>
</evidence>
<dbReference type="PANTHER" id="PTHR30055">
    <property type="entry name" value="HTH-TYPE TRANSCRIPTIONAL REGULATOR RUTR"/>
    <property type="match status" value="1"/>
</dbReference>
<dbReference type="InterPro" id="IPR039536">
    <property type="entry name" value="TetR_C_Proteobacteria"/>
</dbReference>
<dbReference type="SUPFAM" id="SSF48498">
    <property type="entry name" value="Tetracyclin repressor-like, C-terminal domain"/>
    <property type="match status" value="1"/>
</dbReference>
<accession>A0A1I3VR76</accession>
<dbReference type="EMBL" id="FOSN01000001">
    <property type="protein sequence ID" value="SFJ97433.1"/>
    <property type="molecule type" value="Genomic_DNA"/>
</dbReference>
<dbReference type="GO" id="GO:0003700">
    <property type="term" value="F:DNA-binding transcription factor activity"/>
    <property type="evidence" value="ECO:0007669"/>
    <property type="project" value="TreeGrafter"/>
</dbReference>
<gene>
    <name evidence="4" type="ORF">SAMN05444581_10122</name>
</gene>
<dbReference type="Pfam" id="PF14246">
    <property type="entry name" value="TetR_C_7"/>
    <property type="match status" value="1"/>
</dbReference>
<sequence length="221" mass="24253">MSSTDLAAAQAKPESQRLKARREAFLTAAGEVFQEKGYAETTLDDVIARSGGSRQTLYALFGGKQGLFEAIVTDTCETIFRGLTPKEFARAPDELLREVGARYLAIVTGPKCIALNRLIVAEAPRFPDLARQYWKLGPGRSRAFLTEFFEGRKERGLLQMLDCAAAADHFLDMLTGTIRLQRLLGLREPPEPAEIERLVESAVAGFLHGYATPAPPQGQPT</sequence>
<keyword evidence="1 2" id="KW-0238">DNA-binding</keyword>
<evidence type="ECO:0000313" key="4">
    <source>
        <dbReference type="EMBL" id="SFJ97433.1"/>
    </source>
</evidence>